<keyword evidence="1" id="KW-0472">Membrane</keyword>
<dbReference type="EMBL" id="JAPDDT010000023">
    <property type="protein sequence ID" value="MCW1926306.1"/>
    <property type="molecule type" value="Genomic_DNA"/>
</dbReference>
<keyword evidence="1" id="KW-1133">Transmembrane helix</keyword>
<comment type="caution">
    <text evidence="2">The sequence shown here is derived from an EMBL/GenBank/DDBJ whole genome shotgun (WGS) entry which is preliminary data.</text>
</comment>
<gene>
    <name evidence="2" type="ORF">OKA05_27375</name>
</gene>
<sequence length="129" mass="14770">MTPRPIYRWKSFWLGVVVLGFLAWAWGRSMGNTDGFMWWSPGVAVMGGQSAGQVHLAWDGSRPYPAGQMVWIHEPISTVGEPRFPQGWVWERYPRQIQVAVAHWLVMGVFAVAWAGFLGWRWRRGLEIG</sequence>
<name>A0ABT3GS48_9BACT</name>
<organism evidence="2 3">
    <name type="scientific">Luteolibacter arcticus</name>
    <dbReference type="NCBI Taxonomy" id="1581411"/>
    <lineage>
        <taxon>Bacteria</taxon>
        <taxon>Pseudomonadati</taxon>
        <taxon>Verrucomicrobiota</taxon>
        <taxon>Verrucomicrobiia</taxon>
        <taxon>Verrucomicrobiales</taxon>
        <taxon>Verrucomicrobiaceae</taxon>
        <taxon>Luteolibacter</taxon>
    </lineage>
</organism>
<evidence type="ECO:0000313" key="2">
    <source>
        <dbReference type="EMBL" id="MCW1926306.1"/>
    </source>
</evidence>
<dbReference type="Proteomes" id="UP001320876">
    <property type="component" value="Unassembled WGS sequence"/>
</dbReference>
<feature type="transmembrane region" description="Helical" evidence="1">
    <location>
        <begin position="101"/>
        <end position="120"/>
    </location>
</feature>
<evidence type="ECO:0000256" key="1">
    <source>
        <dbReference type="SAM" id="Phobius"/>
    </source>
</evidence>
<protein>
    <submittedName>
        <fullName evidence="2">Uncharacterized protein</fullName>
    </submittedName>
</protein>
<accession>A0ABT3GS48</accession>
<evidence type="ECO:0000313" key="3">
    <source>
        <dbReference type="Proteomes" id="UP001320876"/>
    </source>
</evidence>
<keyword evidence="1" id="KW-0812">Transmembrane</keyword>
<keyword evidence="3" id="KW-1185">Reference proteome</keyword>
<reference evidence="2 3" key="1">
    <citation type="submission" date="2022-10" db="EMBL/GenBank/DDBJ databases">
        <title>Luteolibacter arcticus strain CCTCC AB 2014275, whole genome shotgun sequencing project.</title>
        <authorList>
            <person name="Zhao G."/>
            <person name="Shen L."/>
        </authorList>
    </citation>
    <scope>NUCLEOTIDE SEQUENCE [LARGE SCALE GENOMIC DNA]</scope>
    <source>
        <strain evidence="2 3">CCTCC AB 2014275</strain>
    </source>
</reference>
<proteinExistence type="predicted"/>